<evidence type="ECO:0000256" key="6">
    <source>
        <dbReference type="ARBA" id="ARBA00022989"/>
    </source>
</evidence>
<dbReference type="PANTHER" id="PTHR30607">
    <property type="entry name" value="POTASSIUM-TRANSPORTING ATPASE A CHAIN"/>
    <property type="match status" value="1"/>
</dbReference>
<dbReference type="Proteomes" id="UP000655208">
    <property type="component" value="Unassembled WGS sequence"/>
</dbReference>
<keyword evidence="2 9" id="KW-1003">Cell membrane</keyword>
<comment type="caution">
    <text evidence="10">The sequence shown here is derived from an EMBL/GenBank/DDBJ whole genome shotgun (WGS) entry which is preliminary data.</text>
</comment>
<keyword evidence="7 9" id="KW-0406">Ion transport</keyword>
<dbReference type="EMBL" id="BMNA01000013">
    <property type="protein sequence ID" value="GGM14986.1"/>
    <property type="molecule type" value="Genomic_DNA"/>
</dbReference>
<gene>
    <name evidence="9 10" type="primary">kdpA</name>
    <name evidence="10" type="ORF">GCM10011594_38730</name>
</gene>
<feature type="transmembrane region" description="Helical" evidence="9">
    <location>
        <begin position="59"/>
        <end position="81"/>
    </location>
</feature>
<feature type="transmembrane region" description="Helical" evidence="9">
    <location>
        <begin position="523"/>
        <end position="549"/>
    </location>
</feature>
<feature type="transmembrane region" description="Helical" evidence="9">
    <location>
        <begin position="129"/>
        <end position="151"/>
    </location>
</feature>
<keyword evidence="8 9" id="KW-0472">Membrane</keyword>
<feature type="transmembrane region" description="Helical" evidence="9">
    <location>
        <begin position="172"/>
        <end position="194"/>
    </location>
</feature>
<name>A0A917T9K9_9ACTN</name>
<evidence type="ECO:0000256" key="9">
    <source>
        <dbReference type="HAMAP-Rule" id="MF_00275"/>
    </source>
</evidence>
<dbReference type="GO" id="GO:0008556">
    <property type="term" value="F:P-type potassium transmembrane transporter activity"/>
    <property type="evidence" value="ECO:0007669"/>
    <property type="project" value="InterPro"/>
</dbReference>
<comment type="subcellular location">
    <subcellularLocation>
        <location evidence="9">Cell membrane</location>
        <topology evidence="9">Multi-pass membrane protein</topology>
    </subcellularLocation>
</comment>
<dbReference type="GO" id="GO:0030955">
    <property type="term" value="F:potassium ion binding"/>
    <property type="evidence" value="ECO:0007669"/>
    <property type="project" value="UniProtKB-UniRule"/>
</dbReference>
<feature type="transmembrane region" description="Helical" evidence="9">
    <location>
        <begin position="479"/>
        <end position="503"/>
    </location>
</feature>
<reference evidence="10" key="1">
    <citation type="journal article" date="2014" name="Int. J. Syst. Evol. Microbiol.">
        <title>Complete genome sequence of Corynebacterium casei LMG S-19264T (=DSM 44701T), isolated from a smear-ripened cheese.</title>
        <authorList>
            <consortium name="US DOE Joint Genome Institute (JGI-PGF)"/>
            <person name="Walter F."/>
            <person name="Albersmeier A."/>
            <person name="Kalinowski J."/>
            <person name="Ruckert C."/>
        </authorList>
    </citation>
    <scope>NUCLEOTIDE SEQUENCE</scope>
    <source>
        <strain evidence="10">CGMCC 4.7308</strain>
    </source>
</reference>
<dbReference type="HAMAP" id="MF_00275">
    <property type="entry name" value="KdpA"/>
    <property type="match status" value="1"/>
</dbReference>
<feature type="transmembrane region" description="Helical" evidence="9">
    <location>
        <begin position="279"/>
        <end position="300"/>
    </location>
</feature>
<dbReference type="PIRSF" id="PIRSF001294">
    <property type="entry name" value="K_ATPaseA"/>
    <property type="match status" value="1"/>
</dbReference>
<comment type="similarity">
    <text evidence="9">Belongs to the KdpA family.</text>
</comment>
<feature type="transmembrane region" description="Helical" evidence="9">
    <location>
        <begin position="248"/>
        <end position="267"/>
    </location>
</feature>
<accession>A0A917T9K9</accession>
<evidence type="ECO:0000313" key="10">
    <source>
        <dbReference type="EMBL" id="GGM14986.1"/>
    </source>
</evidence>
<dbReference type="NCBIfam" id="TIGR00680">
    <property type="entry name" value="kdpA"/>
    <property type="match status" value="1"/>
</dbReference>
<organism evidence="10 11">
    <name type="scientific">Nakamurella endophytica</name>
    <dbReference type="NCBI Taxonomy" id="1748367"/>
    <lineage>
        <taxon>Bacteria</taxon>
        <taxon>Bacillati</taxon>
        <taxon>Actinomycetota</taxon>
        <taxon>Actinomycetes</taxon>
        <taxon>Nakamurellales</taxon>
        <taxon>Nakamurellaceae</taxon>
        <taxon>Nakamurella</taxon>
    </lineage>
</organism>
<evidence type="ECO:0000256" key="1">
    <source>
        <dbReference type="ARBA" id="ARBA00022448"/>
    </source>
</evidence>
<evidence type="ECO:0000313" key="11">
    <source>
        <dbReference type="Proteomes" id="UP000655208"/>
    </source>
</evidence>
<comment type="subunit">
    <text evidence="9">The system is composed of three essential subunits: KdpA, KdpB and KdpC.</text>
</comment>
<protein>
    <recommendedName>
        <fullName evidence="9">Potassium-transporting ATPase potassium-binding subunit</fullName>
    </recommendedName>
    <alternativeName>
        <fullName evidence="9">ATP phosphohydrolase [potassium-transporting] A chain</fullName>
    </alternativeName>
    <alternativeName>
        <fullName evidence="9">Potassium-binding and translocating subunit A</fullName>
    </alternativeName>
    <alternativeName>
        <fullName evidence="9">Potassium-translocating ATPase A chain</fullName>
    </alternativeName>
</protein>
<keyword evidence="1 9" id="KW-0813">Transport</keyword>
<feature type="transmembrane region" description="Helical" evidence="9">
    <location>
        <begin position="376"/>
        <end position="395"/>
    </location>
</feature>
<comment type="function">
    <text evidence="9">Part of the high-affinity ATP-driven potassium transport (or Kdp) system, which catalyzes the hydrolysis of ATP coupled with the electrogenic transport of potassium into the cytoplasm. This subunit binds the extracellular potassium ions and delivers the ions to the membrane domain of KdpB through an intramembrane tunnel.</text>
</comment>
<keyword evidence="5 9" id="KW-0630">Potassium</keyword>
<dbReference type="RefSeq" id="WP_188944480.1">
    <property type="nucleotide sequence ID" value="NZ_BMNA01000013.1"/>
</dbReference>
<dbReference type="AlphaFoldDB" id="A0A917T9K9"/>
<keyword evidence="11" id="KW-1185">Reference proteome</keyword>
<evidence type="ECO:0000256" key="8">
    <source>
        <dbReference type="ARBA" id="ARBA00023136"/>
    </source>
</evidence>
<keyword evidence="6 9" id="KW-1133">Transmembrane helix</keyword>
<evidence type="ECO:0000256" key="5">
    <source>
        <dbReference type="ARBA" id="ARBA00022958"/>
    </source>
</evidence>
<evidence type="ECO:0000256" key="4">
    <source>
        <dbReference type="ARBA" id="ARBA00022692"/>
    </source>
</evidence>
<dbReference type="InterPro" id="IPR004623">
    <property type="entry name" value="KdpA"/>
</dbReference>
<keyword evidence="3 9" id="KW-0633">Potassium transport</keyword>
<feature type="transmembrane region" description="Helical" evidence="9">
    <location>
        <begin position="416"/>
        <end position="434"/>
    </location>
</feature>
<dbReference type="PANTHER" id="PTHR30607:SF2">
    <property type="entry name" value="POTASSIUM-TRANSPORTING ATPASE POTASSIUM-BINDING SUBUNIT"/>
    <property type="match status" value="1"/>
</dbReference>
<dbReference type="GO" id="GO:0005886">
    <property type="term" value="C:plasma membrane"/>
    <property type="evidence" value="ECO:0007669"/>
    <property type="project" value="UniProtKB-SubCell"/>
</dbReference>
<evidence type="ECO:0000256" key="2">
    <source>
        <dbReference type="ARBA" id="ARBA00022475"/>
    </source>
</evidence>
<sequence>MSGGWVAAAQIATLVLVLALVHVPLGDHVARVLTPTRHSRVERGLYRVLRVDPEADQRWTVYALSVAAFSAVSVVVLWLLLSFQGHLGWANGTPDMPAAQGWNTAVSFVTNTNWQSYAGESALGYTVQAIGLTVQNFLSAAVGIAVVAALIRGLTRSRTDRLGNFWVDMTRLTLRLVLPLSFLAALVLVVSGVVQNLHAPQTFTTLAGGRQTVPGGLVASQEAVKELGTNGGGYYNANSAHPFENPDGFTNLFEIFLMLAIPFSLPRTFGRMVGSARQGLAIVAAMAVLYVGALATMLVVENAHPGAALQAAGGAMEGKETRFGIPLSALFAVSTTATSTGAVDSLHSSYTGLGGGVAMLNMLLGEISPGGTGSGLYGMLVLAVVTVFIGGLMVGRTPTYLGKQIGGRQMTFVASYLLATPAVVLLGLGVALLVPSARGAVLNGGPHALSEITYAFASAANNNGSAFAGLSANSDFYNVVLGFAMLVGRLLPIVLVLGLAGSLARQPVRPADSGTLPTHRPQFVVLLVAVVILVAGLTYLPALALGPIAEGLSA</sequence>
<dbReference type="Pfam" id="PF03814">
    <property type="entry name" value="KdpA"/>
    <property type="match status" value="1"/>
</dbReference>
<evidence type="ECO:0000256" key="3">
    <source>
        <dbReference type="ARBA" id="ARBA00022538"/>
    </source>
</evidence>
<reference evidence="10" key="2">
    <citation type="submission" date="2020-09" db="EMBL/GenBank/DDBJ databases">
        <authorList>
            <person name="Sun Q."/>
            <person name="Zhou Y."/>
        </authorList>
    </citation>
    <scope>NUCLEOTIDE SEQUENCE</scope>
    <source>
        <strain evidence="10">CGMCC 4.7308</strain>
    </source>
</reference>
<keyword evidence="4 9" id="KW-0812">Transmembrane</keyword>
<evidence type="ECO:0000256" key="7">
    <source>
        <dbReference type="ARBA" id="ARBA00023065"/>
    </source>
</evidence>
<proteinExistence type="inferred from homology"/>
<feature type="transmembrane region" description="Helical" evidence="9">
    <location>
        <begin position="6"/>
        <end position="25"/>
    </location>
</feature>